<dbReference type="SUPFAM" id="SSF56112">
    <property type="entry name" value="Protein kinase-like (PK-like)"/>
    <property type="match status" value="1"/>
</dbReference>
<dbReference type="InterPro" id="IPR051177">
    <property type="entry name" value="CIK-Related_Protein"/>
</dbReference>
<dbReference type="Proteomes" id="UP000489600">
    <property type="component" value="Unassembled WGS sequence"/>
</dbReference>
<dbReference type="Pfam" id="PF10367">
    <property type="entry name" value="zf-Vps39_C"/>
    <property type="match status" value="1"/>
</dbReference>
<dbReference type="PANTHER" id="PTHR12984">
    <property type="entry name" value="SCY1-RELATED S/T PROTEIN KINASE-LIKE"/>
    <property type="match status" value="1"/>
</dbReference>
<dbReference type="InterPro" id="IPR000719">
    <property type="entry name" value="Prot_kinase_dom"/>
</dbReference>
<keyword evidence="3" id="KW-1185">Reference proteome</keyword>
<gene>
    <name evidence="2" type="ORF">ANE_LOCUS2672</name>
</gene>
<dbReference type="InterPro" id="IPR019453">
    <property type="entry name" value="VPS39/TGFA1_Znf"/>
</dbReference>
<proteinExistence type="predicted"/>
<dbReference type="OrthoDB" id="79687at2759"/>
<dbReference type="PANTHER" id="PTHR12984:SF6">
    <property type="entry name" value="SCY1-LIKE PROTEIN 2"/>
    <property type="match status" value="1"/>
</dbReference>
<sequence length="451" mass="50343">MLLTRSSVVGARKLEDCAAAEQYYVEIGRPDAFMQCYVQGCCSSLNNHGESLDHLQKLSPDMPLKLASDTILRMMRARVHHHRQGQENGGGGVKCAMGVDSRLARLEERSRHVQRNDESLCDSCYARLGTKLFAMYPDDTIVCYKHICVWVLDKHALSEAHARAGLSEAAEDSFLDLIRADGGKLVRLRHPGVVHVVQALGENKNAMAMVTEPLFYSVANALGNVENVNNVPKDLKAMKVLVTLAGSWKLAGFGFAISEAQAGNLDNEYEVEGSILPLQPSLNYIAPELVRRKTSSAGVSSDIFSFGCLAYHLVARKPLFDCQNNAKMYMNTLNYLTNETFSSIPLDLVSDLLSMNESFGPTSLDFTRRNTESSWGFIVSCDKPYSTHCLCTYILDYNLHLQDLIFSEATLDYVPSVSLIICLYERDNMQKSEFLKALSDMWKDFDSRVLR</sequence>
<dbReference type="AlphaFoldDB" id="A0A565AS57"/>
<dbReference type="EMBL" id="CABITT030000001">
    <property type="protein sequence ID" value="VVA92227.1"/>
    <property type="molecule type" value="Genomic_DNA"/>
</dbReference>
<comment type="caution">
    <text evidence="2">The sequence shown here is derived from an EMBL/GenBank/DDBJ whole genome shotgun (WGS) entry which is preliminary data.</text>
</comment>
<accession>A0A565AS57</accession>
<dbReference type="InterPro" id="IPR011009">
    <property type="entry name" value="Kinase-like_dom_sf"/>
</dbReference>
<evidence type="ECO:0000313" key="3">
    <source>
        <dbReference type="Proteomes" id="UP000489600"/>
    </source>
</evidence>
<name>A0A565AS57_9BRAS</name>
<dbReference type="GO" id="GO:0004672">
    <property type="term" value="F:protein kinase activity"/>
    <property type="evidence" value="ECO:0007669"/>
    <property type="project" value="InterPro"/>
</dbReference>
<dbReference type="GO" id="GO:0005524">
    <property type="term" value="F:ATP binding"/>
    <property type="evidence" value="ECO:0007669"/>
    <property type="project" value="InterPro"/>
</dbReference>
<organism evidence="2 3">
    <name type="scientific">Arabis nemorensis</name>
    <dbReference type="NCBI Taxonomy" id="586526"/>
    <lineage>
        <taxon>Eukaryota</taxon>
        <taxon>Viridiplantae</taxon>
        <taxon>Streptophyta</taxon>
        <taxon>Embryophyta</taxon>
        <taxon>Tracheophyta</taxon>
        <taxon>Spermatophyta</taxon>
        <taxon>Magnoliopsida</taxon>
        <taxon>eudicotyledons</taxon>
        <taxon>Gunneridae</taxon>
        <taxon>Pentapetalae</taxon>
        <taxon>rosids</taxon>
        <taxon>malvids</taxon>
        <taxon>Brassicales</taxon>
        <taxon>Brassicaceae</taxon>
        <taxon>Arabideae</taxon>
        <taxon>Arabis</taxon>
    </lineage>
</organism>
<evidence type="ECO:0000313" key="2">
    <source>
        <dbReference type="EMBL" id="VVA92227.1"/>
    </source>
</evidence>
<evidence type="ECO:0000259" key="1">
    <source>
        <dbReference type="PROSITE" id="PS50011"/>
    </source>
</evidence>
<protein>
    <recommendedName>
        <fullName evidence="1">Protein kinase domain-containing protein</fullName>
    </recommendedName>
</protein>
<reference evidence="2" key="1">
    <citation type="submission" date="2019-07" db="EMBL/GenBank/DDBJ databases">
        <authorList>
            <person name="Dittberner H."/>
        </authorList>
    </citation>
    <scope>NUCLEOTIDE SEQUENCE [LARGE SCALE GENOMIC DNA]</scope>
</reference>
<dbReference type="PROSITE" id="PS50011">
    <property type="entry name" value="PROTEIN_KINASE_DOM"/>
    <property type="match status" value="1"/>
</dbReference>
<dbReference type="Gene3D" id="1.10.510.10">
    <property type="entry name" value="Transferase(Phosphotransferase) domain 1"/>
    <property type="match status" value="1"/>
</dbReference>
<feature type="domain" description="Protein kinase" evidence="1">
    <location>
        <begin position="82"/>
        <end position="378"/>
    </location>
</feature>
<dbReference type="SMART" id="SM00220">
    <property type="entry name" value="S_TKc"/>
    <property type="match status" value="1"/>
</dbReference>
<dbReference type="Pfam" id="PF00069">
    <property type="entry name" value="Pkinase"/>
    <property type="match status" value="1"/>
</dbReference>